<evidence type="ECO:0000259" key="1">
    <source>
        <dbReference type="Pfam" id="PF07561"/>
    </source>
</evidence>
<dbReference type="Proteomes" id="UP000297014">
    <property type="component" value="Unassembled WGS sequence"/>
</dbReference>
<dbReference type="OrthoDB" id="1681234at2"/>
<organism evidence="2 3">
    <name type="scientific">Alkalihalobacillus alcalophilus ATCC 27647 = CGMCC 1.3604</name>
    <dbReference type="NCBI Taxonomy" id="1218173"/>
    <lineage>
        <taxon>Bacteria</taxon>
        <taxon>Bacillati</taxon>
        <taxon>Bacillota</taxon>
        <taxon>Bacilli</taxon>
        <taxon>Bacillales</taxon>
        <taxon>Bacillaceae</taxon>
        <taxon>Alkalihalobacillus</taxon>
    </lineage>
</organism>
<evidence type="ECO:0000313" key="3">
    <source>
        <dbReference type="Proteomes" id="UP000297014"/>
    </source>
</evidence>
<sequence length="53" mass="5995">MATDVLCEVNNCVFWDNGNRCSADKIYVVSHKGKKANKTEETDCKTFEPEHMG</sequence>
<feature type="domain" description="DUF1540" evidence="1">
    <location>
        <begin position="5"/>
        <end position="47"/>
    </location>
</feature>
<dbReference type="InterPro" id="IPR011437">
    <property type="entry name" value="DUF1540"/>
</dbReference>
<name>A0A4S4K047_ALKAL</name>
<protein>
    <recommendedName>
        <fullName evidence="1">DUF1540 domain-containing protein</fullName>
    </recommendedName>
</protein>
<gene>
    <name evidence="2" type="ORF">AJ85_10385</name>
</gene>
<dbReference type="Pfam" id="PF07561">
    <property type="entry name" value="DUF1540"/>
    <property type="match status" value="1"/>
</dbReference>
<dbReference type="RefSeq" id="WP_003323840.1">
    <property type="nucleotide sequence ID" value="NZ_ALPT02000005.1"/>
</dbReference>
<evidence type="ECO:0000313" key="2">
    <source>
        <dbReference type="EMBL" id="THG90500.1"/>
    </source>
</evidence>
<reference evidence="2 3" key="1">
    <citation type="submission" date="2014-01" db="EMBL/GenBank/DDBJ databases">
        <title>Draft genome sequencing of Bacillus alcalophilus CGMCC 1.3604.</title>
        <authorList>
            <person name="Yang J."/>
            <person name="Diao L."/>
            <person name="Yang S."/>
        </authorList>
    </citation>
    <scope>NUCLEOTIDE SEQUENCE [LARGE SCALE GENOMIC DNA]</scope>
    <source>
        <strain evidence="2 3">CGMCC 1.3604</strain>
    </source>
</reference>
<dbReference type="EMBL" id="JALP01000142">
    <property type="protein sequence ID" value="THG90500.1"/>
    <property type="molecule type" value="Genomic_DNA"/>
</dbReference>
<proteinExistence type="predicted"/>
<dbReference type="AlphaFoldDB" id="A0A4S4K047"/>
<accession>A0A4S4K047</accession>
<comment type="caution">
    <text evidence="2">The sequence shown here is derived from an EMBL/GenBank/DDBJ whole genome shotgun (WGS) entry which is preliminary data.</text>
</comment>